<comment type="caution">
    <text evidence="2">The sequence shown here is derived from an EMBL/GenBank/DDBJ whole genome shotgun (WGS) entry which is preliminary data.</text>
</comment>
<evidence type="ECO:0000313" key="2">
    <source>
        <dbReference type="EMBL" id="MEE6187632.1"/>
    </source>
</evidence>
<evidence type="ECO:0000313" key="3">
    <source>
        <dbReference type="Proteomes" id="UP001357452"/>
    </source>
</evidence>
<sequence length="257" mass="28878">MSPAIKNTNIYLLEIPFTTNGKADTLWPVIIQHGQEYILVDCGYPGQLELLEKAAREQGIDLQYLTGLILTHHDIDHVGAAAELKQKYPNIQVMAPVIEAPYISGKRKSLRLIQAEASLKYLNEEQKPFALQFIKFLQSVVPVQVDKKLQMSDTLWSTIQVVPTPGHTPGHISLYIPSQKILIAADAIVVENNKLNIANPQYCLDLEQAVHSVALLSQYEIAELICYHGGRFRGNIQEAFKQVLHEYNNVMKTPINL</sequence>
<gene>
    <name evidence="2" type="ORF">V2H41_10135</name>
</gene>
<protein>
    <submittedName>
        <fullName evidence="2">MBL fold metallo-hydrolase</fullName>
    </submittedName>
</protein>
<dbReference type="Pfam" id="PF00753">
    <property type="entry name" value="Lactamase_B"/>
    <property type="match status" value="1"/>
</dbReference>
<proteinExistence type="predicted"/>
<dbReference type="Proteomes" id="UP001357452">
    <property type="component" value="Unassembled WGS sequence"/>
</dbReference>
<dbReference type="RefSeq" id="WP_330975040.1">
    <property type="nucleotide sequence ID" value="NZ_JAZGLY010000005.1"/>
</dbReference>
<reference evidence="2 3" key="1">
    <citation type="submission" date="2024-01" db="EMBL/GenBank/DDBJ databases">
        <title>Niabella digestum sp. nov., isolated from waste digestion system.</title>
        <authorList>
            <person name="Zhang L."/>
        </authorList>
    </citation>
    <scope>NUCLEOTIDE SEQUENCE [LARGE SCALE GENOMIC DNA]</scope>
    <source>
        <strain evidence="2 3">A18</strain>
    </source>
</reference>
<dbReference type="PANTHER" id="PTHR42951:SF15">
    <property type="entry name" value="METALLO-BETA-LACTAMASE SUPERFAMILY PROTEIN"/>
    <property type="match status" value="1"/>
</dbReference>
<dbReference type="CDD" id="cd07721">
    <property type="entry name" value="yflN-like_MBL-fold"/>
    <property type="match status" value="1"/>
</dbReference>
<dbReference type="SUPFAM" id="SSF56281">
    <property type="entry name" value="Metallo-hydrolase/oxidoreductase"/>
    <property type="match status" value="1"/>
</dbReference>
<dbReference type="SMART" id="SM00849">
    <property type="entry name" value="Lactamase_B"/>
    <property type="match status" value="1"/>
</dbReference>
<dbReference type="PANTHER" id="PTHR42951">
    <property type="entry name" value="METALLO-BETA-LACTAMASE DOMAIN-CONTAINING"/>
    <property type="match status" value="1"/>
</dbReference>
<dbReference type="EMBL" id="JAZGLY010000005">
    <property type="protein sequence ID" value="MEE6187632.1"/>
    <property type="molecule type" value="Genomic_DNA"/>
</dbReference>
<feature type="domain" description="Metallo-beta-lactamase" evidence="1">
    <location>
        <begin position="25"/>
        <end position="228"/>
    </location>
</feature>
<keyword evidence="3" id="KW-1185">Reference proteome</keyword>
<dbReference type="InterPro" id="IPR001279">
    <property type="entry name" value="Metallo-B-lactamas"/>
</dbReference>
<dbReference type="Gene3D" id="3.60.15.10">
    <property type="entry name" value="Ribonuclease Z/Hydroxyacylglutathione hydrolase-like"/>
    <property type="match status" value="1"/>
</dbReference>
<evidence type="ECO:0000259" key="1">
    <source>
        <dbReference type="SMART" id="SM00849"/>
    </source>
</evidence>
<name>A0ABU7RI53_9BACT</name>
<dbReference type="InterPro" id="IPR036866">
    <property type="entry name" value="RibonucZ/Hydroxyglut_hydro"/>
</dbReference>
<accession>A0ABU7RI53</accession>
<organism evidence="2 3">
    <name type="scientific">Niabella digestorum</name>
    <dbReference type="NCBI Taxonomy" id="3117701"/>
    <lineage>
        <taxon>Bacteria</taxon>
        <taxon>Pseudomonadati</taxon>
        <taxon>Bacteroidota</taxon>
        <taxon>Chitinophagia</taxon>
        <taxon>Chitinophagales</taxon>
        <taxon>Chitinophagaceae</taxon>
        <taxon>Niabella</taxon>
    </lineage>
</organism>
<dbReference type="InterPro" id="IPR050855">
    <property type="entry name" value="NDM-1-like"/>
</dbReference>